<sequence>MQVTAAVAHPVGAWRRAGGSKFFVATAGIVTAFAVKERAAPIAVCGAPGSRQELHVVYHANGGLNTMSAIGKDCTARRAQGGTMRLACPAGGAAASLSFAAACGGSGTLGKTIAQATDAPLSLVVHAASLDARSSNIEAGERDEARRVLGTALGAAAEGRTLVGASHDAVSADAVAALASNPFVLASRSAELAHACSTLLSS</sequence>
<gene>
    <name evidence="1" type="ORF">PPROV_000467500</name>
</gene>
<reference evidence="1" key="1">
    <citation type="submission" date="2020-10" db="EMBL/GenBank/DDBJ databases">
        <title>Unveiling of a novel bifunctional photoreceptor, Dualchrome1, isolated from a cosmopolitan green alga.</title>
        <authorList>
            <person name="Suzuki S."/>
            <person name="Kawachi M."/>
        </authorList>
    </citation>
    <scope>NUCLEOTIDE SEQUENCE</scope>
    <source>
        <strain evidence="1">NIES 2893</strain>
    </source>
</reference>
<dbReference type="AlphaFoldDB" id="A0A830HGI7"/>
<name>A0A830HGI7_9CHLO</name>
<accession>A0A830HGI7</accession>
<protein>
    <submittedName>
        <fullName evidence="1">Uncharacterized protein</fullName>
    </submittedName>
</protein>
<proteinExistence type="predicted"/>
<evidence type="ECO:0000313" key="2">
    <source>
        <dbReference type="Proteomes" id="UP000660262"/>
    </source>
</evidence>
<evidence type="ECO:0000313" key="1">
    <source>
        <dbReference type="EMBL" id="GHP05928.1"/>
    </source>
</evidence>
<keyword evidence="2" id="KW-1185">Reference proteome</keyword>
<organism evidence="1 2">
    <name type="scientific">Pycnococcus provasolii</name>
    <dbReference type="NCBI Taxonomy" id="41880"/>
    <lineage>
        <taxon>Eukaryota</taxon>
        <taxon>Viridiplantae</taxon>
        <taxon>Chlorophyta</taxon>
        <taxon>Pseudoscourfieldiophyceae</taxon>
        <taxon>Pseudoscourfieldiales</taxon>
        <taxon>Pycnococcaceae</taxon>
        <taxon>Pycnococcus</taxon>
    </lineage>
</organism>
<dbReference type="Proteomes" id="UP000660262">
    <property type="component" value="Unassembled WGS sequence"/>
</dbReference>
<dbReference type="EMBL" id="BNJQ01000011">
    <property type="protein sequence ID" value="GHP05928.1"/>
    <property type="molecule type" value="Genomic_DNA"/>
</dbReference>
<comment type="caution">
    <text evidence="1">The sequence shown here is derived from an EMBL/GenBank/DDBJ whole genome shotgun (WGS) entry which is preliminary data.</text>
</comment>